<name>A0A124HQH2_9ACTN</name>
<dbReference type="GO" id="GO:0005829">
    <property type="term" value="C:cytosol"/>
    <property type="evidence" value="ECO:0007669"/>
    <property type="project" value="TreeGrafter"/>
</dbReference>
<feature type="compositionally biased region" description="Low complexity" evidence="2">
    <location>
        <begin position="267"/>
        <end position="276"/>
    </location>
</feature>
<evidence type="ECO:0000313" key="4">
    <source>
        <dbReference type="Proteomes" id="UP000053271"/>
    </source>
</evidence>
<dbReference type="Gene3D" id="3.90.470.20">
    <property type="entry name" value="4'-phosphopantetheinyl transferase domain"/>
    <property type="match status" value="1"/>
</dbReference>
<keyword evidence="1" id="KW-0808">Transferase</keyword>
<evidence type="ECO:0008006" key="5">
    <source>
        <dbReference type="Google" id="ProtNLM"/>
    </source>
</evidence>
<reference evidence="3 4" key="1">
    <citation type="submission" date="2015-10" db="EMBL/GenBank/DDBJ databases">
        <title>Draft genome sequence of Streptomyces longwoodensis DSM 41677, type strain for the species Streptomyces longwoodensis.</title>
        <authorList>
            <person name="Ruckert C."/>
            <person name="Winkler A."/>
            <person name="Kalinowski J."/>
            <person name="Kampfer P."/>
            <person name="Glaeser S."/>
        </authorList>
    </citation>
    <scope>NUCLEOTIDE SEQUENCE [LARGE SCALE GENOMIC DNA]</scope>
    <source>
        <strain evidence="3 4">DSM 41677</strain>
    </source>
</reference>
<dbReference type="GO" id="GO:0008897">
    <property type="term" value="F:holo-[acyl-carrier-protein] synthase activity"/>
    <property type="evidence" value="ECO:0007669"/>
    <property type="project" value="InterPro"/>
</dbReference>
<proteinExistence type="predicted"/>
<dbReference type="InterPro" id="IPR050559">
    <property type="entry name" value="P-Pant_transferase_sf"/>
</dbReference>
<dbReference type="AlphaFoldDB" id="A0A124HQH2"/>
<comment type="caution">
    <text evidence="3">The sequence shown here is derived from an EMBL/GenBank/DDBJ whole genome shotgun (WGS) entry which is preliminary data.</text>
</comment>
<evidence type="ECO:0000313" key="3">
    <source>
        <dbReference type="EMBL" id="KUN35352.1"/>
    </source>
</evidence>
<evidence type="ECO:0000256" key="2">
    <source>
        <dbReference type="SAM" id="MobiDB-lite"/>
    </source>
</evidence>
<gene>
    <name evidence="3" type="ORF">AQJ30_24685</name>
</gene>
<evidence type="ECO:0000256" key="1">
    <source>
        <dbReference type="ARBA" id="ARBA00022679"/>
    </source>
</evidence>
<dbReference type="EMBL" id="LMWS01000032">
    <property type="protein sequence ID" value="KUN35352.1"/>
    <property type="molecule type" value="Genomic_DNA"/>
</dbReference>
<dbReference type="STRING" id="68231.AQJ30_24685"/>
<sequence>MTARPEPAPPRRGPEADVWRIRLDGGDRTVRQAVRLLDARERQRADRFRDALAADRFVLAHAAARSILGRYLGVSGAAVHWSVGPHGKPYFTGPWGAWQWSLSRADGLALLAVCTTAPVGVDLERVGAQTQALALARRFLPALEAADVGRLSGATGPDADGADPDPDGPAARVAYHRLLSRKEACVKASGGRLLDGLRLDVLTPGAVLGDGAFAGERWFLRDLPAPPGFVAALATLGDAEPGLRLFDWEWATGPPADGPAESRLVLPPGARAPRTGRPADDPVDVPADVPEPVGGGAR</sequence>
<dbReference type="PANTHER" id="PTHR12215:SF10">
    <property type="entry name" value="L-AMINOADIPATE-SEMIALDEHYDE DEHYDROGENASE-PHOSPHOPANTETHEINYL TRANSFERASE"/>
    <property type="match status" value="1"/>
</dbReference>
<accession>A0A124HQH2</accession>
<dbReference type="Proteomes" id="UP000053271">
    <property type="component" value="Unassembled WGS sequence"/>
</dbReference>
<dbReference type="PANTHER" id="PTHR12215">
    <property type="entry name" value="PHOSPHOPANTETHEINE TRANSFERASE"/>
    <property type="match status" value="1"/>
</dbReference>
<dbReference type="InterPro" id="IPR037143">
    <property type="entry name" value="4-PPantetheinyl_Trfase_dom_sf"/>
</dbReference>
<dbReference type="GeneID" id="91427775"/>
<organism evidence="3 4">
    <name type="scientific">Streptomyces longwoodensis</name>
    <dbReference type="NCBI Taxonomy" id="68231"/>
    <lineage>
        <taxon>Bacteria</taxon>
        <taxon>Bacillati</taxon>
        <taxon>Actinomycetota</taxon>
        <taxon>Actinomycetes</taxon>
        <taxon>Kitasatosporales</taxon>
        <taxon>Streptomycetaceae</taxon>
        <taxon>Streptomyces</taxon>
    </lineage>
</organism>
<protein>
    <recommendedName>
        <fullName evidence="5">4'-phosphopantetheinyl transferase domain-containing protein</fullName>
    </recommendedName>
</protein>
<keyword evidence="4" id="KW-1185">Reference proteome</keyword>
<dbReference type="GO" id="GO:0000287">
    <property type="term" value="F:magnesium ion binding"/>
    <property type="evidence" value="ECO:0007669"/>
    <property type="project" value="InterPro"/>
</dbReference>
<dbReference type="SUPFAM" id="SSF56214">
    <property type="entry name" value="4'-phosphopantetheinyl transferase"/>
    <property type="match status" value="2"/>
</dbReference>
<dbReference type="GO" id="GO:0019878">
    <property type="term" value="P:lysine biosynthetic process via aminoadipic acid"/>
    <property type="evidence" value="ECO:0007669"/>
    <property type="project" value="TreeGrafter"/>
</dbReference>
<dbReference type="RefSeq" id="WP_067238089.1">
    <property type="nucleotide sequence ID" value="NZ_KQ948558.1"/>
</dbReference>
<feature type="region of interest" description="Disordered" evidence="2">
    <location>
        <begin position="255"/>
        <end position="298"/>
    </location>
</feature>